<accession>A0A7X4K9P1</accession>
<feature type="signal peptide" evidence="5">
    <location>
        <begin position="1"/>
        <end position="30"/>
    </location>
</feature>
<sequence>MKATAPSHRRNLRRKAIAVLVAACYSNAYAAPVSPTVVAGQASFNIQGKTYTITNTPNAIINWQGFSIAADELTRFVQQSSDSKVLNRITGQDPSVILGSLQSNGKVFLINPNGVMFGAGSRVDVHGLVASSLNISNADFLAGKNNFDGAAGAGKVSNQGTITTPSGGQIFLIAPAVENSGVISSPNGDVVLAAGHSVQLFDAKDPNVQVVVSSPSDQSLNLGQIVAQGGRIGVYGALIKQRGAINANSAVRGANGKIVLKASGTTLVEADSTTTATGSNLNTGGDILLLGQKVGVAGNAVVDASGESGGGTVLVGGDYQGKNPAVMNAQQAYLSKDAVLRADATDKGNGGKVVVWSDQATQVHGAISARGGAAGGNGGLVETSGHYLDMQGTVDTRAPSGANGSLLLDPSDVYIAVDTSTATTAGWSSSSQLSLNGSQFLETGAVKDSLLLTGVLETALLTTNVTVSTANTSGTGTGTIKVLSPLLWATSRNLSLQADGDISLKSSITGINGTLNLTAGGSIVQVTSPIDALAVSNLNAIAAGDIMFDNNANTIGGTATLASSGGSVKLTAVNVNLGASNAAGTFDVTAYNGDLNINGDISAGSDIALQSSKANGTLTIASGRTVDASGGGISLVADKMSLLGDITGSTYHEVRLTPYQDAVNVLIGGSAADATGTLGLSQSELQHISLPNNSLLSIGTSFTNPSATGNLTVNGALDLTGSLGNGSMLLQTKAGDLTINSGASLATNGIISLQALPSGDHRVTNAGTVTSNVGINIFAGKMTLAGGTLNTGSVSLSTGNQIDLGATGNPANTLALTNADINSVHADHLDISINSVHTGTGDIVQSAPITFGQQSVMLNAQRNIDLQAALNAGDLLQLDAAGAISATGAVAVSGKFELVGGNWVQNSATLPAFSAHDFALTGGSFVRALGGNGLINTPYQLTDVFGLQGAASLNQSNSYVLANDIDASATGYWSNHFVPIAGNGVYTGVFDGANHTISGLTIYRPGEQNVGMFSALDTGTIRNLTLSSVDVQGSSNVGALAGYVTDGVGSIDNVHASGEVRGIGNTGLLIGRNGGLVGFATTSGTVKGLSGYNASNIGGLIGQNVGQVSDSSSSAVITTTGDGYAGGLIGSNAKTGNFIGAVTRSYATGNVSSTGEIVGGLIGDNNGGTLTLSYASGNVNGGRNVGGLAGRNANGSTINNAYATGDVSGNSTANNISHGNIGGLIGDLFAGSVSNVYSKGTVSPSGFFGYHGLVGAVENGSLTHGYFDGTQAGTFSDAAGGVGLTTAQMQQQSSFSGMDFNNTWRIYDGHTEPMLKTFLTPYTVAVTGGASIEKVYDGESAAFTGTTGALPAGIEGDLGFSNAVNAGTYSVGGLYSTKYDISYTGASAQLTITPRTVTAVATTEKTYDGTVYVTDTPHYTFSNLVGSDSLSLSGYVLFNDKHVGIDKPLSISELMLSGNSHGNYTLGSVTGTGTISPAALAISGLSVASRVYDGGVAAPLSGSPSVNPVYGDDVSISLIGSGTATFSNKNVGSGKLVTVNTSGFSLSGSDAGNYVLVSPGDLTGEITPAPLTVNGMTAQSRVYNVDFDPVSHSYGRKATVTGGSLSGVLGSDQVSMASTNATFADKNVGTAKSVTVNGVTLSGTDAGNYTVTTYPQDLTADITPATLTLTLASRQYNNSAAGSFTDAVLTGVLGQGQEVPDNVTLNSGGAIATYADKNVGTAKVVTVSGEPLSLGGYDGGNYVLSTNITGDITARPVATWIGTAPGAWSASGNWADGVAPDAANVLKAELGSSGGLVTYDSAAGNVTLVTLSSSGTPLTLTGGKLTLTGNGSDYSNFGSTLTQNGGGLEVQGRLRASNLVLSSGALKGIGANSEINASALNQSGGGIIDSTGLVTVGGGNVVVGNIRAHQLTIDVGEGGTVSQLSGSQLDVGKVSVSANGNITFNNANNHVNEFEATIYGSGNIGLVNSVGTGELLLGPLTTHGNIIIDNHGAIRTVGAITAHSNGAGSGQISITAHSPVTIGSSLIGTDIGLSASTDIVLGSGALLDSVHSIAMTAGTNIVLGGTLTVGSGGSISAVATTGNISTSAGTHINSNGSPLTLSAPQGSVNTTGTAFGTGTVPIISDGAAQAAADAAAKAAADAAAKAAADAAAKAAADAAAKAAADAAAKAAADAAAKAAADAAADAAAKAAADAAAKAAAKAAADAAAKAAADAAAAAAAKAAADAAAKAAADAAAKAAADAAAQGQQTQPVTQAINSTVNIINSSVNSSQNKSGTQTVPEQKIVSTGGSSSGNSAPDEKVPDEKNADGSSKTTTTAAKEQTKKMYCN</sequence>
<feature type="chain" id="PRO_5030812061" evidence="5">
    <location>
        <begin position="31"/>
        <end position="2328"/>
    </location>
</feature>
<reference evidence="7 8" key="1">
    <citation type="submission" date="2019-12" db="EMBL/GenBank/DDBJ databases">
        <title>Novel species isolated from a subtropical stream in China.</title>
        <authorList>
            <person name="Lu H."/>
        </authorList>
    </citation>
    <scope>NUCLEOTIDE SEQUENCE [LARGE SCALE GENOMIC DNA]</scope>
    <source>
        <strain evidence="7 8">FT55W</strain>
    </source>
</reference>
<evidence type="ECO:0000259" key="6">
    <source>
        <dbReference type="SMART" id="SM00912"/>
    </source>
</evidence>
<keyword evidence="2" id="KW-0964">Secreted</keyword>
<comment type="subcellular location">
    <subcellularLocation>
        <location evidence="1">Secreted</location>
    </subcellularLocation>
</comment>
<dbReference type="PANTHER" id="PTHR12338">
    <property type="entry name" value="AUTOTRANSPORTER"/>
    <property type="match status" value="1"/>
</dbReference>
<dbReference type="Proteomes" id="UP000450012">
    <property type="component" value="Unassembled WGS sequence"/>
</dbReference>
<evidence type="ECO:0000256" key="4">
    <source>
        <dbReference type="SAM" id="MobiDB-lite"/>
    </source>
</evidence>
<comment type="caution">
    <text evidence="7">The sequence shown here is derived from an EMBL/GenBank/DDBJ whole genome shotgun (WGS) entry which is preliminary data.</text>
</comment>
<keyword evidence="3 5" id="KW-0732">Signal</keyword>
<dbReference type="PANTHER" id="PTHR12338:SF8">
    <property type="entry name" value="HEME_HEMOPEXIN-BINDING PROTEIN"/>
    <property type="match status" value="1"/>
</dbReference>
<feature type="region of interest" description="Disordered" evidence="4">
    <location>
        <begin position="2267"/>
        <end position="2328"/>
    </location>
</feature>
<organism evidence="7 8">
    <name type="scientific">Duganella rivi</name>
    <dbReference type="NCBI Taxonomy" id="2666083"/>
    <lineage>
        <taxon>Bacteria</taxon>
        <taxon>Pseudomonadati</taxon>
        <taxon>Pseudomonadota</taxon>
        <taxon>Betaproteobacteria</taxon>
        <taxon>Burkholderiales</taxon>
        <taxon>Oxalobacteraceae</taxon>
        <taxon>Telluria group</taxon>
        <taxon>Duganella</taxon>
    </lineage>
</organism>
<dbReference type="Pfam" id="PF18657">
    <property type="entry name" value="YDG"/>
    <property type="match status" value="4"/>
</dbReference>
<proteinExistence type="predicted"/>
<feature type="compositionally biased region" description="Polar residues" evidence="4">
    <location>
        <begin position="2273"/>
        <end position="2295"/>
    </location>
</feature>
<name>A0A7X4K9P1_9BURK</name>
<dbReference type="SMART" id="SM00912">
    <property type="entry name" value="Haemagg_act"/>
    <property type="match status" value="1"/>
</dbReference>
<keyword evidence="8" id="KW-1185">Reference proteome</keyword>
<dbReference type="Gene3D" id="2.160.20.10">
    <property type="entry name" value="Single-stranded right-handed beta-helix, Pectin lyase-like"/>
    <property type="match status" value="1"/>
</dbReference>
<evidence type="ECO:0000256" key="1">
    <source>
        <dbReference type="ARBA" id="ARBA00004613"/>
    </source>
</evidence>
<evidence type="ECO:0000256" key="5">
    <source>
        <dbReference type="SAM" id="SignalP"/>
    </source>
</evidence>
<dbReference type="InterPro" id="IPR011050">
    <property type="entry name" value="Pectin_lyase_fold/virulence"/>
</dbReference>
<dbReference type="InterPro" id="IPR041248">
    <property type="entry name" value="YDG"/>
</dbReference>
<dbReference type="InterPro" id="IPR050909">
    <property type="entry name" value="Bact_Autotransporter_VF"/>
</dbReference>
<dbReference type="GO" id="GO:0005576">
    <property type="term" value="C:extracellular region"/>
    <property type="evidence" value="ECO:0007669"/>
    <property type="project" value="UniProtKB-SubCell"/>
</dbReference>
<evidence type="ECO:0000256" key="3">
    <source>
        <dbReference type="ARBA" id="ARBA00022729"/>
    </source>
</evidence>
<dbReference type="SUPFAM" id="SSF51126">
    <property type="entry name" value="Pectin lyase-like"/>
    <property type="match status" value="1"/>
</dbReference>
<gene>
    <name evidence="7" type="ORF">GTP45_04955</name>
</gene>
<dbReference type="InterPro" id="IPR011493">
    <property type="entry name" value="GLUG"/>
</dbReference>
<evidence type="ECO:0000313" key="8">
    <source>
        <dbReference type="Proteomes" id="UP000450012"/>
    </source>
</evidence>
<dbReference type="NCBIfam" id="TIGR01901">
    <property type="entry name" value="adhes_NPXG"/>
    <property type="match status" value="1"/>
</dbReference>
<evidence type="ECO:0000256" key="2">
    <source>
        <dbReference type="ARBA" id="ARBA00022525"/>
    </source>
</evidence>
<dbReference type="Pfam" id="PF07581">
    <property type="entry name" value="Glug"/>
    <property type="match status" value="1"/>
</dbReference>
<dbReference type="EMBL" id="WWCK01000002">
    <property type="protein sequence ID" value="MYM66186.1"/>
    <property type="molecule type" value="Genomic_DNA"/>
</dbReference>
<dbReference type="Pfam" id="PF05860">
    <property type="entry name" value="TPS"/>
    <property type="match status" value="1"/>
</dbReference>
<protein>
    <submittedName>
        <fullName evidence="7">Filamentous hemagglutinin N-terminal domain-containing protein</fullName>
    </submittedName>
</protein>
<dbReference type="RefSeq" id="WP_161012790.1">
    <property type="nucleotide sequence ID" value="NZ_WWCK01000002.1"/>
</dbReference>
<dbReference type="InterPro" id="IPR008638">
    <property type="entry name" value="FhaB/CdiA-like_TPS"/>
</dbReference>
<evidence type="ECO:0000313" key="7">
    <source>
        <dbReference type="EMBL" id="MYM66186.1"/>
    </source>
</evidence>
<dbReference type="InterPro" id="IPR012334">
    <property type="entry name" value="Pectin_lyas_fold"/>
</dbReference>
<dbReference type="Gene3D" id="2.160.20.110">
    <property type="match status" value="1"/>
</dbReference>
<feature type="compositionally biased region" description="Basic and acidic residues" evidence="4">
    <location>
        <begin position="2297"/>
        <end position="2307"/>
    </location>
</feature>
<feature type="domain" description="Filamentous haemagglutinin FhaB/tRNA nuclease CdiA-like TPS" evidence="6">
    <location>
        <begin position="28"/>
        <end position="139"/>
    </location>
</feature>